<dbReference type="SUPFAM" id="SSF47336">
    <property type="entry name" value="ACP-like"/>
    <property type="match status" value="1"/>
</dbReference>
<evidence type="ECO:0000256" key="3">
    <source>
        <dbReference type="ARBA" id="ARBA00022679"/>
    </source>
</evidence>
<dbReference type="PROSITE" id="PS50075">
    <property type="entry name" value="CARRIER"/>
    <property type="match status" value="1"/>
</dbReference>
<dbReference type="PROSITE" id="PS52019">
    <property type="entry name" value="PKS_MFAS_DH"/>
    <property type="match status" value="1"/>
</dbReference>
<evidence type="ECO:0000256" key="5">
    <source>
        <dbReference type="SAM" id="MobiDB-lite"/>
    </source>
</evidence>
<feature type="active site" description="Proton donor; for dehydratase activity" evidence="4">
    <location>
        <position position="1532"/>
    </location>
</feature>
<name>A0ABR1VYQ4_9PEZI</name>
<feature type="region of interest" description="N-terminal hotdog fold" evidence="4">
    <location>
        <begin position="1316"/>
        <end position="1449"/>
    </location>
</feature>
<dbReference type="InterPro" id="IPR001227">
    <property type="entry name" value="Ac_transferase_dom_sf"/>
</dbReference>
<reference evidence="9 10" key="1">
    <citation type="submission" date="2023-01" db="EMBL/GenBank/DDBJ databases">
        <title>Analysis of 21 Apiospora genomes using comparative genomics revels a genus with tremendous synthesis potential of carbohydrate active enzymes and secondary metabolites.</title>
        <authorList>
            <person name="Sorensen T."/>
        </authorList>
    </citation>
    <scope>NUCLEOTIDE SEQUENCE [LARGE SCALE GENOMIC DNA]</scope>
    <source>
        <strain evidence="9 10">CBS 135458</strain>
    </source>
</reference>
<sequence>MALLERAWCRVISVSFSTSKQTRERKSKTRQDGFSQSLVFFGRDPQGDPEGDQRALFRKLNLLSKERDHVVLASFLQSVTVAVKEECNRLSRPQRDLVPPFESVLDLTDHVVQLRKTPLGGAIERVLVLVFQVGSFIAYHGAHPLEYNFIPTSTFLIGRGSGLLSAAAIGLSPNISMIPGIAQDIARVSFRFGLAVDQVCRSLEVSQEEINADGAWVYCVHGVDENVAREYVQQFNEDKGYPPTNGATVFNVDNAGGSVSIGGPPKTLKALFSESDGFKKTKNVAMKKIQGMWHTDRVYGTEHVGPVIPKMDSTRELYLPLISPVSGEPFQETEAGPLLEQIMEEILTERVRWDLIIDTVSGQLKQLQPRSAQLVSIQPSHYNHNLVDRWRAELPNAVVSDLALMPVALDLPLGKSPPKDTKSSKIAVVGMACRFPGADSTDEFWERLMKGDDMHRPVPPDRFDTETHVDPTGKKQNTSKTPFGCFVDSPGLFDAMFFGMSPREAEQTDPMQRLALVTAWEALESAGFVDGRGVVHRRRVGTYYGQASDDYREVNSGQDVGTYFIPGGCRAFGPGRINYFFNFWGPSFSVDTACSSSLAAIQAACSSLWNGDVDMAITGGMNIITNSDVYAGLSQGHFLSPTGGCKTWDESADGYCRSDGVGSVVLKRLEDAEADNDNILAVVLSAATSHSAEAVSITHPHDGAQSMLYDQIVRRAGIDPLSVGYVEMHGTGTQAGDPTEMRSVTSVFAPARHGAHRPVPLHVASVKANMGHGEAAAGIMAFVKTMLVFQNGTIPPHIGVKTGLNPALPDLSKMGVVIPYEAANFSPANTQKRLAMINNFGAAGGNTAMIIQEASPKPRIGEDTRGSHAITVSAKTAQSLSWNIRRLVEYMETSPEVSLADVAYTLSARRRHFEYRKSVVVTSLADAVKQLRPHIETAMSQTPCSVKRPPVAFAFAGQGTFYMGIGASLYRDSTALPVASTSRPSCTPSPIRPAPAKNLPSSTIHLAIVCVEIALARMYMTFGIKPSAVIGHSLGEYAALAVAGVLSDSDTVFLVGTRADILDSQCTPNTHCMVAVRGSVADITREADGAPFEVACINSPKETVIGGPVEHLEPLSARLTKAGYRATRLDVPHAYHTAQMDHVLEDLIRQTQGVAYNKPSIPIISPSRLGGHRGRRGSRSITVDFTGALHVAWESDVVSKATVWLEMGHHPVCAGFVNRTLTETRLACSSLHRDTENWTSLAKTLCSLFEVGLQIDWNEYHRPFEPALRLAPVPTYAWNNKNYWIQYRGDWNLTKGQAMPEPVLPTVSGFHTSSIHRLYSENYDSSKAQVLGESDMTAPVLKDVIEGHAMNGYGVASSFLHADMAFTMARRIQEKSFSADLSGMGINVANFEYHDPVVKHADPIDPHPILINAEADLDKREVHIKWFNPANEKWYCHATAHYEDSSAWLSDWARTTRLVTSRIDALHAMAAQGTANKLTTELAYTLFGKLVDYGGMYRTMQSVVLHEDEAVAEVVFPRDAQGDWTVPPHFIDGCVSLSGFVLNGGTHFDNTNNFFITPSWKSMRFAKPLSPGGRYLAYVRMVPEAAAANGEAAAYGSNNLTSYVGDVYILQDGEIVGVVEAILFRQWPRVMLNRFFRPLGGAGAAASAAAPPAKKSKKKAASTPREGHGGSIGGEDHNGGTTPAHASTITPPRSGPMSKSGSPKEVPQLDYNLLTPGDMTPLNGQMGGAKTPGTDSTSGEDNDEDDEDSGAASRAIEILAEELAIDMGLLTDECEIGDIGLDSLMSLVISQKFREDLGIEIRDAFYLEVATIGDLKKLVS</sequence>
<feature type="region of interest" description="C-terminal hotdog fold" evidence="4">
    <location>
        <begin position="1474"/>
        <end position="1633"/>
    </location>
</feature>
<dbReference type="SMART" id="SM00827">
    <property type="entry name" value="PKS_AT"/>
    <property type="match status" value="1"/>
</dbReference>
<dbReference type="InterPro" id="IPR050091">
    <property type="entry name" value="PKS_NRPS_Biosynth_Enz"/>
</dbReference>
<dbReference type="Pfam" id="PF00698">
    <property type="entry name" value="Acyl_transf_1"/>
    <property type="match status" value="1"/>
</dbReference>
<dbReference type="PANTHER" id="PTHR43775">
    <property type="entry name" value="FATTY ACID SYNTHASE"/>
    <property type="match status" value="1"/>
</dbReference>
<feature type="domain" description="PKS/mFAS DH" evidence="8">
    <location>
        <begin position="1316"/>
        <end position="1633"/>
    </location>
</feature>
<evidence type="ECO:0000313" key="9">
    <source>
        <dbReference type="EMBL" id="KAK8076360.1"/>
    </source>
</evidence>
<evidence type="ECO:0000259" key="7">
    <source>
        <dbReference type="PROSITE" id="PS52004"/>
    </source>
</evidence>
<organism evidence="9 10">
    <name type="scientific">Apiospora phragmitis</name>
    <dbReference type="NCBI Taxonomy" id="2905665"/>
    <lineage>
        <taxon>Eukaryota</taxon>
        <taxon>Fungi</taxon>
        <taxon>Dikarya</taxon>
        <taxon>Ascomycota</taxon>
        <taxon>Pezizomycotina</taxon>
        <taxon>Sordariomycetes</taxon>
        <taxon>Xylariomycetidae</taxon>
        <taxon>Amphisphaeriales</taxon>
        <taxon>Apiosporaceae</taxon>
        <taxon>Apiospora</taxon>
    </lineage>
</organism>
<protein>
    <submittedName>
        <fullName evidence="9">Polyketide synthase</fullName>
    </submittedName>
</protein>
<dbReference type="InterPro" id="IPR018201">
    <property type="entry name" value="Ketoacyl_synth_AS"/>
</dbReference>
<dbReference type="SMART" id="SM00825">
    <property type="entry name" value="PKS_KS"/>
    <property type="match status" value="1"/>
</dbReference>
<keyword evidence="1" id="KW-0596">Phosphopantetheine</keyword>
<comment type="caution">
    <text evidence="9">The sequence shown here is derived from an EMBL/GenBank/DDBJ whole genome shotgun (WGS) entry which is preliminary data.</text>
</comment>
<dbReference type="PANTHER" id="PTHR43775:SF37">
    <property type="entry name" value="SI:DKEY-61P9.11"/>
    <property type="match status" value="1"/>
</dbReference>
<evidence type="ECO:0000256" key="1">
    <source>
        <dbReference type="ARBA" id="ARBA00022450"/>
    </source>
</evidence>
<dbReference type="InterPro" id="IPR020841">
    <property type="entry name" value="PKS_Beta-ketoAc_synthase_dom"/>
</dbReference>
<evidence type="ECO:0000256" key="2">
    <source>
        <dbReference type="ARBA" id="ARBA00022553"/>
    </source>
</evidence>
<dbReference type="Gene3D" id="3.40.366.10">
    <property type="entry name" value="Malonyl-Coenzyme A Acyl Carrier Protein, domain 2"/>
    <property type="match status" value="2"/>
</dbReference>
<feature type="region of interest" description="Disordered" evidence="5">
    <location>
        <begin position="1645"/>
        <end position="1751"/>
    </location>
</feature>
<dbReference type="InterPro" id="IPR014031">
    <property type="entry name" value="Ketoacyl_synth_C"/>
</dbReference>
<dbReference type="InterPro" id="IPR016036">
    <property type="entry name" value="Malonyl_transacylase_ACP-bd"/>
</dbReference>
<dbReference type="EMBL" id="JAQQWL010000004">
    <property type="protein sequence ID" value="KAK8076360.1"/>
    <property type="molecule type" value="Genomic_DNA"/>
</dbReference>
<keyword evidence="2" id="KW-0597">Phosphoprotein</keyword>
<feature type="domain" description="Ketosynthase family 3 (KS3)" evidence="7">
    <location>
        <begin position="423"/>
        <end position="853"/>
    </location>
</feature>
<feature type="compositionally biased region" description="Basic and acidic residues" evidence="5">
    <location>
        <begin position="455"/>
        <end position="473"/>
    </location>
</feature>
<dbReference type="InterPro" id="IPR030918">
    <property type="entry name" value="PT_fungal_PKS"/>
</dbReference>
<dbReference type="Proteomes" id="UP001480595">
    <property type="component" value="Unassembled WGS sequence"/>
</dbReference>
<dbReference type="SUPFAM" id="SSF55048">
    <property type="entry name" value="Probable ACP-binding domain of malonyl-CoA ACP transacylase"/>
    <property type="match status" value="1"/>
</dbReference>
<dbReference type="Pfam" id="PF02801">
    <property type="entry name" value="Ketoacyl-synt_C"/>
    <property type="match status" value="1"/>
</dbReference>
<dbReference type="InterPro" id="IPR014043">
    <property type="entry name" value="Acyl_transferase_dom"/>
</dbReference>
<proteinExistence type="predicted"/>
<dbReference type="Gene3D" id="3.30.70.3290">
    <property type="match status" value="1"/>
</dbReference>
<dbReference type="GeneID" id="92088104"/>
<evidence type="ECO:0000256" key="4">
    <source>
        <dbReference type="PROSITE-ProRule" id="PRU01363"/>
    </source>
</evidence>
<dbReference type="InterPro" id="IPR014030">
    <property type="entry name" value="Ketoacyl_synth_N"/>
</dbReference>
<dbReference type="Pfam" id="PF00550">
    <property type="entry name" value="PP-binding"/>
    <property type="match status" value="1"/>
</dbReference>
<dbReference type="PROSITE" id="PS52004">
    <property type="entry name" value="KS3_2"/>
    <property type="match status" value="1"/>
</dbReference>
<dbReference type="NCBIfam" id="TIGR04532">
    <property type="entry name" value="PT_fungal_PKS"/>
    <property type="match status" value="1"/>
</dbReference>
<gene>
    <name evidence="9" type="ORF">PG994_003632</name>
</gene>
<dbReference type="Gene3D" id="3.40.47.10">
    <property type="match status" value="1"/>
</dbReference>
<dbReference type="Pfam" id="PF22621">
    <property type="entry name" value="CurL-like_PKS_C"/>
    <property type="match status" value="1"/>
</dbReference>
<accession>A0ABR1VYQ4</accession>
<feature type="compositionally biased region" description="Polar residues" evidence="5">
    <location>
        <begin position="1679"/>
        <end position="1701"/>
    </location>
</feature>
<evidence type="ECO:0000259" key="8">
    <source>
        <dbReference type="PROSITE" id="PS52019"/>
    </source>
</evidence>
<dbReference type="RefSeq" id="XP_066719319.1">
    <property type="nucleotide sequence ID" value="XM_066855041.1"/>
</dbReference>
<feature type="region of interest" description="Disordered" evidence="5">
    <location>
        <begin position="455"/>
        <end position="481"/>
    </location>
</feature>
<dbReference type="InterPro" id="IPR036736">
    <property type="entry name" value="ACP-like_sf"/>
</dbReference>
<dbReference type="InterPro" id="IPR049900">
    <property type="entry name" value="PKS_mFAS_DH"/>
</dbReference>
<dbReference type="InterPro" id="IPR009081">
    <property type="entry name" value="PP-bd_ACP"/>
</dbReference>
<dbReference type="InterPro" id="IPR032088">
    <property type="entry name" value="SAT"/>
</dbReference>
<evidence type="ECO:0000313" key="10">
    <source>
        <dbReference type="Proteomes" id="UP001480595"/>
    </source>
</evidence>
<dbReference type="PROSITE" id="PS00606">
    <property type="entry name" value="KS3_1"/>
    <property type="match status" value="1"/>
</dbReference>
<dbReference type="InterPro" id="IPR016039">
    <property type="entry name" value="Thiolase-like"/>
</dbReference>
<dbReference type="SUPFAM" id="SSF53901">
    <property type="entry name" value="Thiolase-like"/>
    <property type="match status" value="1"/>
</dbReference>
<keyword evidence="10" id="KW-1185">Reference proteome</keyword>
<dbReference type="CDD" id="cd00833">
    <property type="entry name" value="PKS"/>
    <property type="match status" value="1"/>
</dbReference>
<dbReference type="SUPFAM" id="SSF52151">
    <property type="entry name" value="FabD/lysophospholipase-like"/>
    <property type="match status" value="1"/>
</dbReference>
<dbReference type="Gene3D" id="3.10.129.110">
    <property type="entry name" value="Polyketide synthase dehydratase"/>
    <property type="match status" value="1"/>
</dbReference>
<feature type="domain" description="Carrier" evidence="6">
    <location>
        <begin position="1746"/>
        <end position="1820"/>
    </location>
</feature>
<dbReference type="InterPro" id="IPR016035">
    <property type="entry name" value="Acyl_Trfase/lysoPLipase"/>
</dbReference>
<evidence type="ECO:0000259" key="6">
    <source>
        <dbReference type="PROSITE" id="PS50075"/>
    </source>
</evidence>
<dbReference type="Gene3D" id="1.10.1200.10">
    <property type="entry name" value="ACP-like"/>
    <property type="match status" value="1"/>
</dbReference>
<dbReference type="InterPro" id="IPR042104">
    <property type="entry name" value="PKS_dehydratase_sf"/>
</dbReference>
<dbReference type="Pfam" id="PF16073">
    <property type="entry name" value="SAT"/>
    <property type="match status" value="1"/>
</dbReference>
<keyword evidence="3" id="KW-0808">Transferase</keyword>
<feature type="active site" description="Proton acceptor; for dehydratase activity" evidence="4">
    <location>
        <position position="1348"/>
    </location>
</feature>
<feature type="compositionally biased region" description="Acidic residues" evidence="5">
    <location>
        <begin position="1738"/>
        <end position="1749"/>
    </location>
</feature>
<dbReference type="Pfam" id="PF00109">
    <property type="entry name" value="ketoacyl-synt"/>
    <property type="match status" value="1"/>
</dbReference>